<dbReference type="Pfam" id="PF00623">
    <property type="entry name" value="RNA_pol_Rpb1_2"/>
    <property type="match status" value="1"/>
</dbReference>
<proteinExistence type="inferred from homology"/>
<dbReference type="Pfam" id="PF04983">
    <property type="entry name" value="RNA_pol_Rpb1_3"/>
    <property type="match status" value="1"/>
</dbReference>
<evidence type="ECO:0000256" key="6">
    <source>
        <dbReference type="ARBA" id="ARBA00048552"/>
    </source>
</evidence>
<evidence type="ECO:0000259" key="8">
    <source>
        <dbReference type="SMART" id="SM00663"/>
    </source>
</evidence>
<geneLocation type="chloroplast" evidence="9"/>
<protein>
    <recommendedName>
        <fullName evidence="7">DNA-directed RNA polymerase subunit</fullName>
        <ecNumber evidence="7">2.7.7.6</ecNumber>
    </recommendedName>
</protein>
<keyword evidence="9" id="KW-0150">Chloroplast</keyword>
<reference evidence="9" key="1">
    <citation type="journal article" date="2017" name="J. Phycol.">
        <title>A rare case of plastid protein-coding gene duplication in the chloroplast genome of Euglena archaeoplastidiata (Euglenophyta).</title>
        <authorList>
            <person name="Bennett M.S."/>
            <person name="Shiu S.H."/>
            <person name="Triemer R.E."/>
        </authorList>
    </citation>
    <scope>NUCLEOTIDE SEQUENCE</scope>
    <source>
        <strain evidence="9">Michigan</strain>
    </source>
</reference>
<dbReference type="InterPro" id="IPR007066">
    <property type="entry name" value="RNA_pol_Rpb1_3"/>
</dbReference>
<dbReference type="Gene3D" id="1.10.40.90">
    <property type="match status" value="1"/>
</dbReference>
<evidence type="ECO:0000256" key="3">
    <source>
        <dbReference type="ARBA" id="ARBA00022679"/>
    </source>
</evidence>
<organism evidence="9">
    <name type="scientific">Euglena archaeoplastidiata</name>
    <dbReference type="NCBI Taxonomy" id="1188008"/>
    <lineage>
        <taxon>Eukaryota</taxon>
        <taxon>Discoba</taxon>
        <taxon>Euglenozoa</taxon>
        <taxon>Euglenida</taxon>
        <taxon>Spirocuta</taxon>
        <taxon>Euglenophyceae</taxon>
        <taxon>Euglenales</taxon>
        <taxon>Euglenaceae</taxon>
        <taxon>Euglena</taxon>
    </lineage>
</organism>
<dbReference type="SMART" id="SM00663">
    <property type="entry name" value="RPOLA_N"/>
    <property type="match status" value="1"/>
</dbReference>
<evidence type="ECO:0000256" key="2">
    <source>
        <dbReference type="ARBA" id="ARBA00022478"/>
    </source>
</evidence>
<dbReference type="EMBL" id="KP939040">
    <property type="protein sequence ID" value="AKR17882.1"/>
    <property type="molecule type" value="Genomic_DNA"/>
</dbReference>
<sequence>MIKKYIQINLASPQKILTWTERLLPNNKLIGEITKLIETLDHDSFLPIMEGLFCERIFGPTKDWECSCKRFKKIQLKLKNKITICQKCNVEITESKIRNYRIGYIKLASPVVHLWYLRNTPNYISIIINKSISETNKIISNKSFINIKDKYNKKNSLTGAEAINELLKRINLKETFESFKLTNEMEILRNKIIFSETEELNFEKKIKIYKNRLKLINSFIQSKSLPKWMTIKYLPVLPPNLRPIVKLHDNTIITTDLNFLYSKIVNSNNKIIKLRSMNVPETFLNNEKYSLQETVDKLINNEKETFNLSKKPLKSLSKILQGKKGRFRENLLGKTVDYSGRSVIIVEPLLELKQCGIPIKMSTELFQPLIIKKMLQLKIINTIKDGKNKIKKEGKIIHEILNKIIKNVRILLNRAPTLHRVGIQAFQPVLNNSKALQLHPLVCSAFNADFDGDQMGVHLPLTLKSQSESRILMISSNNCTSPATGQPNILPSQDMVLGCYFLTTQNISLTYLLDNIKCFFNEEKIIKSYEKNKINIHTYVWIISNIETNVTKIIKLKKKERNIKNRTTTGRVIFNNSIKEFL</sequence>
<comment type="similarity">
    <text evidence="7">Belongs to the RNA polymerase beta' chain family.</text>
</comment>
<dbReference type="PANTHER" id="PTHR19376:SF54">
    <property type="entry name" value="DNA-DIRECTED RNA POLYMERASE SUBUNIT BETA"/>
    <property type="match status" value="1"/>
</dbReference>
<keyword evidence="9" id="KW-0934">Plastid</keyword>
<dbReference type="InterPro" id="IPR044893">
    <property type="entry name" value="RNA_pol_Rpb1_clamp_domain"/>
</dbReference>
<dbReference type="InterPro" id="IPR000722">
    <property type="entry name" value="RNA_pol_asu"/>
</dbReference>
<keyword evidence="2 7" id="KW-0240">DNA-directed RNA polymerase</keyword>
<dbReference type="InterPro" id="IPR042102">
    <property type="entry name" value="RNA_pol_Rpb1_3_sf"/>
</dbReference>
<keyword evidence="3 7" id="KW-0808">Transferase</keyword>
<feature type="domain" description="RNA polymerase N-terminal" evidence="8">
    <location>
        <begin position="227"/>
        <end position="503"/>
    </location>
</feature>
<evidence type="ECO:0000256" key="7">
    <source>
        <dbReference type="RuleBase" id="RU004279"/>
    </source>
</evidence>
<dbReference type="InterPro" id="IPR007080">
    <property type="entry name" value="RNA_pol_Rpb1_1"/>
</dbReference>
<dbReference type="GO" id="GO:0000428">
    <property type="term" value="C:DNA-directed RNA polymerase complex"/>
    <property type="evidence" value="ECO:0007669"/>
    <property type="project" value="UniProtKB-KW"/>
</dbReference>
<dbReference type="GO" id="GO:0006351">
    <property type="term" value="P:DNA-templated transcription"/>
    <property type="evidence" value="ECO:0007669"/>
    <property type="project" value="InterPro"/>
</dbReference>
<dbReference type="Pfam" id="PF04997">
    <property type="entry name" value="RNA_pol_Rpb1_1"/>
    <property type="match status" value="1"/>
</dbReference>
<evidence type="ECO:0000256" key="5">
    <source>
        <dbReference type="ARBA" id="ARBA00023163"/>
    </source>
</evidence>
<dbReference type="GO" id="GO:0003899">
    <property type="term" value="F:DNA-directed RNA polymerase activity"/>
    <property type="evidence" value="ECO:0007669"/>
    <property type="project" value="UniProtKB-EC"/>
</dbReference>
<dbReference type="SUPFAM" id="SSF64484">
    <property type="entry name" value="beta and beta-prime subunits of DNA dependent RNA-polymerase"/>
    <property type="match status" value="1"/>
</dbReference>
<dbReference type="Gene3D" id="4.10.860.120">
    <property type="entry name" value="RNA polymerase II, clamp domain"/>
    <property type="match status" value="1"/>
</dbReference>
<name>A0A1X9GCL7_9EUGL</name>
<dbReference type="Gene3D" id="2.40.40.20">
    <property type="match status" value="1"/>
</dbReference>
<gene>
    <name evidence="9" type="primary">rpoC1</name>
</gene>
<dbReference type="AlphaFoldDB" id="A0A1X9GCL7"/>
<accession>A0A1X9GCL7</accession>
<dbReference type="Gene3D" id="1.10.274.100">
    <property type="entry name" value="RNA polymerase Rpb1, domain 3"/>
    <property type="match status" value="1"/>
</dbReference>
<evidence type="ECO:0000256" key="1">
    <source>
        <dbReference type="ARBA" id="ARBA00004026"/>
    </source>
</evidence>
<dbReference type="RefSeq" id="YP_009389109.1">
    <property type="nucleotide sequence ID" value="NC_035156.1"/>
</dbReference>
<comment type="catalytic activity">
    <reaction evidence="6 7">
        <text>RNA(n) + a ribonucleoside 5'-triphosphate = RNA(n+1) + diphosphate</text>
        <dbReference type="Rhea" id="RHEA:21248"/>
        <dbReference type="Rhea" id="RHEA-COMP:14527"/>
        <dbReference type="Rhea" id="RHEA-COMP:17342"/>
        <dbReference type="ChEBI" id="CHEBI:33019"/>
        <dbReference type="ChEBI" id="CHEBI:61557"/>
        <dbReference type="ChEBI" id="CHEBI:140395"/>
        <dbReference type="EC" id="2.7.7.6"/>
    </reaction>
</comment>
<keyword evidence="4 7" id="KW-0548">Nucleotidyltransferase</keyword>
<dbReference type="PANTHER" id="PTHR19376">
    <property type="entry name" value="DNA-DIRECTED RNA POLYMERASE"/>
    <property type="match status" value="1"/>
</dbReference>
<dbReference type="InterPro" id="IPR045867">
    <property type="entry name" value="DNA-dir_RpoC_beta_prime"/>
</dbReference>
<keyword evidence="5 7" id="KW-0804">Transcription</keyword>
<evidence type="ECO:0000313" key="9">
    <source>
        <dbReference type="EMBL" id="AKR17882.1"/>
    </source>
</evidence>
<evidence type="ECO:0000256" key="4">
    <source>
        <dbReference type="ARBA" id="ARBA00022695"/>
    </source>
</evidence>
<dbReference type="InterPro" id="IPR006592">
    <property type="entry name" value="RNA_pol_N"/>
</dbReference>
<dbReference type="GO" id="GO:0003677">
    <property type="term" value="F:DNA binding"/>
    <property type="evidence" value="ECO:0007669"/>
    <property type="project" value="InterPro"/>
</dbReference>
<dbReference type="GeneID" id="33195290"/>
<dbReference type="EC" id="2.7.7.6" evidence="7"/>
<comment type="function">
    <text evidence="1 7">DNA-dependent RNA polymerase catalyzes the transcription of DNA into RNA using the four ribonucleoside triphosphates as substrates.</text>
</comment>